<gene>
    <name evidence="1" type="ORF">OMM_07465</name>
</gene>
<evidence type="ECO:0000313" key="1">
    <source>
        <dbReference type="EMBL" id="ETR72518.1"/>
    </source>
</evidence>
<proteinExistence type="predicted"/>
<dbReference type="Proteomes" id="UP000189670">
    <property type="component" value="Unassembled WGS sequence"/>
</dbReference>
<dbReference type="AlphaFoldDB" id="A0A1V1PCJ4"/>
<reference evidence="2" key="1">
    <citation type="submission" date="2012-11" db="EMBL/GenBank/DDBJ databases">
        <authorList>
            <person name="Lucero-Rivera Y.E."/>
            <person name="Tovar-Ramirez D."/>
        </authorList>
    </citation>
    <scope>NUCLEOTIDE SEQUENCE [LARGE SCALE GENOMIC DNA]</scope>
    <source>
        <strain evidence="2">Araruama</strain>
    </source>
</reference>
<accession>A0A1V1PCJ4</accession>
<protein>
    <submittedName>
        <fullName evidence="1">Uncharacterized protein</fullName>
    </submittedName>
</protein>
<comment type="caution">
    <text evidence="1">The sequence shown here is derived from an EMBL/GenBank/DDBJ whole genome shotgun (WGS) entry which is preliminary data.</text>
</comment>
<name>A0A1V1PCJ4_9BACT</name>
<evidence type="ECO:0000313" key="2">
    <source>
        <dbReference type="Proteomes" id="UP000189670"/>
    </source>
</evidence>
<sequence>MPRLYLKEYRKSLAGKKIYIACREGILRNYFNYIVNDIKFLCRQNIQTIFFHNISNRIANHKIFRDLSSRLYQTQIIRVPSNLAFYPFVLNYDISPHKIVFIERTHLIDPDGKSVNTLTTSHARSHLASYRDLISNENLKTILRLFVIESKKGN</sequence>
<dbReference type="EMBL" id="ATBP01000139">
    <property type="protein sequence ID" value="ETR72518.1"/>
    <property type="molecule type" value="Genomic_DNA"/>
</dbReference>
<organism evidence="1 2">
    <name type="scientific">Candidatus Magnetoglobus multicellularis str. Araruama</name>
    <dbReference type="NCBI Taxonomy" id="890399"/>
    <lineage>
        <taxon>Bacteria</taxon>
        <taxon>Pseudomonadati</taxon>
        <taxon>Thermodesulfobacteriota</taxon>
        <taxon>Desulfobacteria</taxon>
        <taxon>Desulfobacterales</taxon>
        <taxon>Desulfobacteraceae</taxon>
        <taxon>Candidatus Magnetoglobus</taxon>
    </lineage>
</organism>